<accession>A0A6N9UHG6</accession>
<keyword evidence="2" id="KW-0732">Signal</keyword>
<feature type="chain" id="PRO_5039540207" evidence="2">
    <location>
        <begin position="26"/>
        <end position="546"/>
    </location>
</feature>
<dbReference type="AlphaFoldDB" id="A0A6N9UHG6"/>
<dbReference type="InterPro" id="IPR036680">
    <property type="entry name" value="SPOR-like_sf"/>
</dbReference>
<dbReference type="Proteomes" id="UP000469545">
    <property type="component" value="Unassembled WGS sequence"/>
</dbReference>
<dbReference type="PROSITE" id="PS51724">
    <property type="entry name" value="SPOR"/>
    <property type="match status" value="1"/>
</dbReference>
<evidence type="ECO:0000256" key="1">
    <source>
        <dbReference type="SAM" id="MobiDB-lite"/>
    </source>
</evidence>
<reference evidence="4 5" key="1">
    <citation type="submission" date="2020-01" db="EMBL/GenBank/DDBJ databases">
        <title>Insect and environment-associated Actinomycetes.</title>
        <authorList>
            <person name="Currrie C."/>
            <person name="Chevrette M."/>
            <person name="Carlson C."/>
            <person name="Stubbendieck R."/>
            <person name="Wendt-Pienkowski E."/>
        </authorList>
    </citation>
    <scope>NUCLEOTIDE SEQUENCE [LARGE SCALE GENOMIC DNA]</scope>
    <source>
        <strain evidence="4 5">SID14172</strain>
    </source>
</reference>
<dbReference type="Gene3D" id="3.30.70.1070">
    <property type="entry name" value="Sporulation related repeat"/>
    <property type="match status" value="1"/>
</dbReference>
<evidence type="ECO:0000313" key="5">
    <source>
        <dbReference type="Proteomes" id="UP000469545"/>
    </source>
</evidence>
<dbReference type="PANTHER" id="PTHR40446">
    <property type="entry name" value="N-ACETYLGLUCOSAMINE-1-PHOSPHODIESTER ALPHA-N-ACETYLGLUCOSAMINIDASE"/>
    <property type="match status" value="1"/>
</dbReference>
<protein>
    <submittedName>
        <fullName evidence="4">Sporulation domain-containing protein</fullName>
    </submittedName>
</protein>
<evidence type="ECO:0000256" key="2">
    <source>
        <dbReference type="SAM" id="SignalP"/>
    </source>
</evidence>
<proteinExistence type="predicted"/>
<comment type="caution">
    <text evidence="4">The sequence shown here is derived from an EMBL/GenBank/DDBJ whole genome shotgun (WGS) entry which is preliminary data.</text>
</comment>
<evidence type="ECO:0000313" key="4">
    <source>
        <dbReference type="EMBL" id="NEB15670.1"/>
    </source>
</evidence>
<dbReference type="PANTHER" id="PTHR40446:SF2">
    <property type="entry name" value="N-ACETYLGLUCOSAMINE-1-PHOSPHODIESTER ALPHA-N-ACETYLGLUCOSAMINIDASE"/>
    <property type="match status" value="1"/>
</dbReference>
<feature type="signal peptide" evidence="2">
    <location>
        <begin position="1"/>
        <end position="25"/>
    </location>
</feature>
<gene>
    <name evidence="4" type="ORF">G3I46_03940</name>
</gene>
<dbReference type="RefSeq" id="WP_164138761.1">
    <property type="nucleotide sequence ID" value="NZ_JAAGMB010000094.1"/>
</dbReference>
<dbReference type="Pfam" id="PF05036">
    <property type="entry name" value="SPOR"/>
    <property type="match status" value="1"/>
</dbReference>
<dbReference type="GO" id="GO:0042834">
    <property type="term" value="F:peptidoglycan binding"/>
    <property type="evidence" value="ECO:0007669"/>
    <property type="project" value="InterPro"/>
</dbReference>
<name>A0A6N9UHG6_9ACTN</name>
<feature type="region of interest" description="Disordered" evidence="1">
    <location>
        <begin position="29"/>
        <end position="56"/>
    </location>
</feature>
<dbReference type="EMBL" id="JAAGMB010000094">
    <property type="protein sequence ID" value="NEB15670.1"/>
    <property type="molecule type" value="Genomic_DNA"/>
</dbReference>
<dbReference type="Pfam" id="PF09992">
    <property type="entry name" value="NAGPA"/>
    <property type="match status" value="1"/>
</dbReference>
<dbReference type="InterPro" id="IPR007730">
    <property type="entry name" value="SPOR-like_dom"/>
</dbReference>
<sequence length="546" mass="56968">MKKRLSATGAVLGVLTTLAALPAGAEASPHAVGYQPSARQTLPLGPDGLPETRTTTTLQPGVTLTRIVRGNTDDPALHWTVEVSIPGGDTSPDPDAPPTALKDRASADELAAELRRDGFEARVEEVTTGATADYRGGTLGWRVRIGAFDAQTAATAERTRLRAAGYSGSAVYTGWDGEATDRGPWRVDVLTIDPRRFRGTLDASYGPDLENRETTSALSASATATAAVNAGFFVLDPKAGAPGDPAGVGVYDGRLLSEPVAGRPALVVHDNGRRTEIARLTWRGRIATRAASLPLNGVNRVPGLIRNCGGSAGDTPTSLPLHDVTCTNPDELVTFTPDYGGRTPEGEGLEAVLDARERVVELRSPRGGAVPRGGSSVQATGERVADLAALAHVGDRLRVSTTLLDDRGRRMPTSPRTDIVNAGPELVRDGRIHVTPATDGMVHPGDPSWYYGWVHKRNPRTLAGVDAAGRTVLVTADGRSTDSLGLSIGESAEVARSLGLRDAVNLDGGGSTTMVAEGAVLNSPSDAAGERPVGDALLILPHRHGT</sequence>
<organism evidence="4 5">
    <name type="scientific">Streptomyces coelicoflavus</name>
    <dbReference type="NCBI Taxonomy" id="285562"/>
    <lineage>
        <taxon>Bacteria</taxon>
        <taxon>Bacillati</taxon>
        <taxon>Actinomycetota</taxon>
        <taxon>Actinomycetes</taxon>
        <taxon>Kitasatosporales</taxon>
        <taxon>Streptomycetaceae</taxon>
        <taxon>Streptomyces</taxon>
    </lineage>
</organism>
<dbReference type="InterPro" id="IPR018711">
    <property type="entry name" value="NAGPA"/>
</dbReference>
<evidence type="ECO:0000259" key="3">
    <source>
        <dbReference type="PROSITE" id="PS51724"/>
    </source>
</evidence>
<feature type="domain" description="SPOR" evidence="3">
    <location>
        <begin position="88"/>
        <end position="173"/>
    </location>
</feature>
<dbReference type="SUPFAM" id="SSF110997">
    <property type="entry name" value="Sporulation related repeat"/>
    <property type="match status" value="1"/>
</dbReference>
<keyword evidence="5" id="KW-1185">Reference proteome</keyword>